<gene>
    <name evidence="1" type="ordered locus">CHU_2465</name>
</gene>
<evidence type="ECO:0000313" key="1">
    <source>
        <dbReference type="EMBL" id="ABG59719.1"/>
    </source>
</evidence>
<dbReference type="EMBL" id="CP000383">
    <property type="protein sequence ID" value="ABG59719.1"/>
    <property type="molecule type" value="Genomic_DNA"/>
</dbReference>
<accession>A0A6N4STE9</accession>
<dbReference type="KEGG" id="chu:CHU_2465"/>
<evidence type="ECO:0000313" key="2">
    <source>
        <dbReference type="Proteomes" id="UP000001822"/>
    </source>
</evidence>
<dbReference type="Proteomes" id="UP000001822">
    <property type="component" value="Chromosome"/>
</dbReference>
<name>A0A6N4STE9_CYTH3</name>
<dbReference type="PROSITE" id="PS51257">
    <property type="entry name" value="PROKAR_LIPOPROTEIN"/>
    <property type="match status" value="1"/>
</dbReference>
<dbReference type="AlphaFoldDB" id="A0A6N4STE9"/>
<proteinExistence type="predicted"/>
<evidence type="ECO:0008006" key="3">
    <source>
        <dbReference type="Google" id="ProtNLM"/>
    </source>
</evidence>
<organism evidence="1 2">
    <name type="scientific">Cytophaga hutchinsonii (strain ATCC 33406 / DSM 1761 / CIP 103989 / NBRC 15051 / NCIMB 9469 / D465)</name>
    <dbReference type="NCBI Taxonomy" id="269798"/>
    <lineage>
        <taxon>Bacteria</taxon>
        <taxon>Pseudomonadati</taxon>
        <taxon>Bacteroidota</taxon>
        <taxon>Cytophagia</taxon>
        <taxon>Cytophagales</taxon>
        <taxon>Cytophagaceae</taxon>
        <taxon>Cytophaga</taxon>
    </lineage>
</organism>
<protein>
    <recommendedName>
        <fullName evidence="3">Lipoprotein</fullName>
    </recommendedName>
</protein>
<dbReference type="RefSeq" id="WP_011585833.1">
    <property type="nucleotide sequence ID" value="NC_008255.1"/>
</dbReference>
<keyword evidence="2" id="KW-1185">Reference proteome</keyword>
<reference evidence="1 2" key="1">
    <citation type="journal article" date="2007" name="Appl. Environ. Microbiol.">
        <title>Genome sequence of the cellulolytic gliding bacterium Cytophaga hutchinsonii.</title>
        <authorList>
            <person name="Xie G."/>
            <person name="Bruce D.C."/>
            <person name="Challacombe J.F."/>
            <person name="Chertkov O."/>
            <person name="Detter J.C."/>
            <person name="Gilna P."/>
            <person name="Han C.S."/>
            <person name="Lucas S."/>
            <person name="Misra M."/>
            <person name="Myers G.L."/>
            <person name="Richardson P."/>
            <person name="Tapia R."/>
            <person name="Thayer N."/>
            <person name="Thompson L.S."/>
            <person name="Brettin T.S."/>
            <person name="Henrissat B."/>
            <person name="Wilson D.B."/>
            <person name="McBride M.J."/>
        </authorList>
    </citation>
    <scope>NUCLEOTIDE SEQUENCE [LARGE SCALE GENOMIC DNA]</scope>
    <source>
        <strain evidence="2">ATCC 33406 / DSM 1761 / CIP 103989 / NBRC 15051 / NCIMB 9469 / D465</strain>
    </source>
</reference>
<sequence>MVKKSHIRFLILLFLGSITGMLFSCKNKTYNYNNGVIPNGISFTNYYSGTGTSLTEGAIIVNVYSNSTNINYEYYVVSIYGVGTYTMQTGTKQLFIPYVWANTYDISVEKICAAGTNTGCNPRIVIGSINITTQTTTVANAYL</sequence>